<evidence type="ECO:0000313" key="2">
    <source>
        <dbReference type="EMBL" id="TDP29441.1"/>
    </source>
</evidence>
<dbReference type="SUPFAM" id="SSF47413">
    <property type="entry name" value="lambda repressor-like DNA-binding domains"/>
    <property type="match status" value="1"/>
</dbReference>
<dbReference type="CDD" id="cd00093">
    <property type="entry name" value="HTH_XRE"/>
    <property type="match status" value="1"/>
</dbReference>
<gene>
    <name evidence="2" type="ORF">DEU29_11719</name>
</gene>
<sequence length="103" mass="11446">MSKQPTGRSVKATAMPNLEQQFSPQQLASAIRAKRTKMKLSLEMVADALSISKPTLIRIEKADTNVKLSTLLQVMEYLGLTFAVVSDDIEHSANEGYADDEWF</sequence>
<dbReference type="RefSeq" id="WP_243734575.1">
    <property type="nucleotide sequence ID" value="NZ_SNXI01000017.1"/>
</dbReference>
<proteinExistence type="predicted"/>
<comment type="caution">
    <text evidence="2">The sequence shown here is derived from an EMBL/GenBank/DDBJ whole genome shotgun (WGS) entry which is preliminary data.</text>
</comment>
<dbReference type="GO" id="GO:0003677">
    <property type="term" value="F:DNA binding"/>
    <property type="evidence" value="ECO:0007669"/>
    <property type="project" value="InterPro"/>
</dbReference>
<protein>
    <submittedName>
        <fullName evidence="2">Helix-turn-helix protein</fullName>
    </submittedName>
</protein>
<evidence type="ECO:0000259" key="1">
    <source>
        <dbReference type="PROSITE" id="PS50943"/>
    </source>
</evidence>
<reference evidence="2 3" key="1">
    <citation type="submission" date="2019-03" db="EMBL/GenBank/DDBJ databases">
        <title>Freshwater and sediment microbial communities from various areas in North America, analyzing microbe dynamics in response to fracking.</title>
        <authorList>
            <person name="Lamendella R."/>
        </authorList>
    </citation>
    <scope>NUCLEOTIDE SEQUENCE [LARGE SCALE GENOMIC DNA]</scope>
    <source>
        <strain evidence="2 3">18_TX</strain>
    </source>
</reference>
<accession>A0A4R6NY68</accession>
<dbReference type="AlphaFoldDB" id="A0A4R6NY68"/>
<dbReference type="EMBL" id="SNXI01000017">
    <property type="protein sequence ID" value="TDP29441.1"/>
    <property type="molecule type" value="Genomic_DNA"/>
</dbReference>
<dbReference type="InterPro" id="IPR001387">
    <property type="entry name" value="Cro/C1-type_HTH"/>
</dbReference>
<dbReference type="PROSITE" id="PS50943">
    <property type="entry name" value="HTH_CROC1"/>
    <property type="match status" value="1"/>
</dbReference>
<dbReference type="Pfam" id="PF01381">
    <property type="entry name" value="HTH_3"/>
    <property type="match status" value="1"/>
</dbReference>
<dbReference type="SMART" id="SM00530">
    <property type="entry name" value="HTH_XRE"/>
    <property type="match status" value="1"/>
</dbReference>
<evidence type="ECO:0000313" key="3">
    <source>
        <dbReference type="Proteomes" id="UP000295531"/>
    </source>
</evidence>
<feature type="domain" description="HTH cro/C1-type" evidence="1">
    <location>
        <begin position="31"/>
        <end position="85"/>
    </location>
</feature>
<dbReference type="InterPro" id="IPR010982">
    <property type="entry name" value="Lambda_DNA-bd_dom_sf"/>
</dbReference>
<dbReference type="Gene3D" id="1.10.260.40">
    <property type="entry name" value="lambda repressor-like DNA-binding domains"/>
    <property type="match status" value="1"/>
</dbReference>
<keyword evidence="3" id="KW-1185">Reference proteome</keyword>
<name>A0A4R6NY68_9GAMM</name>
<dbReference type="Proteomes" id="UP000295531">
    <property type="component" value="Unassembled WGS sequence"/>
</dbReference>
<organism evidence="2 3">
    <name type="scientific">Idiomarina aquatica</name>
    <dbReference type="NCBI Taxonomy" id="1327752"/>
    <lineage>
        <taxon>Bacteria</taxon>
        <taxon>Pseudomonadati</taxon>
        <taxon>Pseudomonadota</taxon>
        <taxon>Gammaproteobacteria</taxon>
        <taxon>Alteromonadales</taxon>
        <taxon>Idiomarinaceae</taxon>
        <taxon>Idiomarina</taxon>
    </lineage>
</organism>